<feature type="binding site" evidence="14">
    <location>
        <position position="292"/>
    </location>
    <ligand>
        <name>Mn(2+)</name>
        <dbReference type="ChEBI" id="CHEBI:29035"/>
        <label>1</label>
    </ligand>
</feature>
<comment type="catalytic activity">
    <reaction evidence="14">
        <text>hydrogencarbonate + L-glutamine + 2 ATP + H2O = carbamoyl phosphate + L-glutamate + 2 ADP + phosphate + 2 H(+)</text>
        <dbReference type="Rhea" id="RHEA:18633"/>
        <dbReference type="ChEBI" id="CHEBI:15377"/>
        <dbReference type="ChEBI" id="CHEBI:15378"/>
        <dbReference type="ChEBI" id="CHEBI:17544"/>
        <dbReference type="ChEBI" id="CHEBI:29985"/>
        <dbReference type="ChEBI" id="CHEBI:30616"/>
        <dbReference type="ChEBI" id="CHEBI:43474"/>
        <dbReference type="ChEBI" id="CHEBI:58228"/>
        <dbReference type="ChEBI" id="CHEBI:58359"/>
        <dbReference type="ChEBI" id="CHEBI:456216"/>
        <dbReference type="EC" id="6.3.5.5"/>
    </reaction>
</comment>
<comment type="pathway">
    <text evidence="14">Pyrimidine metabolism; UMP biosynthesis via de novo pathway; (S)-dihydroorotate from bicarbonate: step 1/3.</text>
</comment>
<keyword evidence="18" id="KW-1185">Reference proteome</keyword>
<feature type="binding site" evidence="14">
    <location>
        <position position="846"/>
    </location>
    <ligand>
        <name>Mn(2+)</name>
        <dbReference type="ChEBI" id="CHEBI:29035"/>
        <label>4</label>
    </ligand>
</feature>
<feature type="binding site" evidence="14">
    <location>
        <position position="215"/>
    </location>
    <ligand>
        <name>ATP</name>
        <dbReference type="ChEBI" id="CHEBI:30616"/>
        <label>1</label>
    </ligand>
</feature>
<feature type="binding site" evidence="14">
    <location>
        <position position="848"/>
    </location>
    <ligand>
        <name>Mn(2+)</name>
        <dbReference type="ChEBI" id="CHEBI:29035"/>
        <label>4</label>
    </ligand>
</feature>
<organism evidence="17 18">
    <name type="scientific">Ideonella azotifigens</name>
    <dbReference type="NCBI Taxonomy" id="513160"/>
    <lineage>
        <taxon>Bacteria</taxon>
        <taxon>Pseudomonadati</taxon>
        <taxon>Pseudomonadota</taxon>
        <taxon>Betaproteobacteria</taxon>
        <taxon>Burkholderiales</taxon>
        <taxon>Sphaerotilaceae</taxon>
        <taxon>Ideonella</taxon>
    </lineage>
</organism>
<protein>
    <recommendedName>
        <fullName evidence="14">Carbamoyl phosphate synthase large chain</fullName>
        <ecNumber evidence="14">6.3.4.16</ecNumber>
        <ecNumber evidence="14">6.3.5.5</ecNumber>
    </recommendedName>
    <alternativeName>
        <fullName evidence="14">Carbamoyl phosphate synthetase ammonia chain</fullName>
    </alternativeName>
</protein>
<dbReference type="SMART" id="SM01096">
    <property type="entry name" value="CPSase_L_D3"/>
    <property type="match status" value="1"/>
</dbReference>
<keyword evidence="6" id="KW-0479">Metal-binding</keyword>
<dbReference type="PROSITE" id="PS00866">
    <property type="entry name" value="CPSASE_1"/>
    <property type="match status" value="2"/>
</dbReference>
<feature type="binding site" evidence="14">
    <location>
        <position position="830"/>
    </location>
    <ligand>
        <name>Mn(2+)</name>
        <dbReference type="ChEBI" id="CHEBI:29035"/>
        <label>3</label>
    </ligand>
</feature>
<feature type="binding site" evidence="14">
    <location>
        <position position="308"/>
    </location>
    <ligand>
        <name>Mn(2+)</name>
        <dbReference type="ChEBI" id="CHEBI:29035"/>
        <label>2</label>
    </ligand>
</feature>
<feature type="binding site" evidence="14">
    <location>
        <position position="306"/>
    </location>
    <ligand>
        <name>Mg(2+)</name>
        <dbReference type="ChEBI" id="CHEBI:18420"/>
        <label>1</label>
    </ligand>
</feature>
<dbReference type="NCBIfam" id="TIGR01369">
    <property type="entry name" value="CPSaseII_lrg"/>
    <property type="match status" value="1"/>
</dbReference>
<dbReference type="SMART" id="SM00851">
    <property type="entry name" value="MGS"/>
    <property type="match status" value="1"/>
</dbReference>
<dbReference type="InterPro" id="IPR011607">
    <property type="entry name" value="MGS-like_dom"/>
</dbReference>
<evidence type="ECO:0000256" key="7">
    <source>
        <dbReference type="ARBA" id="ARBA00022737"/>
    </source>
</evidence>
<feature type="binding site" evidence="14">
    <location>
        <position position="249"/>
    </location>
    <ligand>
        <name>ATP</name>
        <dbReference type="ChEBI" id="CHEBI:30616"/>
        <label>1</label>
    </ligand>
</feature>
<dbReference type="InterPro" id="IPR005479">
    <property type="entry name" value="CPAse_ATP-bd"/>
</dbReference>
<dbReference type="Pfam" id="PF02142">
    <property type="entry name" value="MGS"/>
    <property type="match status" value="1"/>
</dbReference>
<evidence type="ECO:0000256" key="11">
    <source>
        <dbReference type="ARBA" id="ARBA00022975"/>
    </source>
</evidence>
<feature type="binding site" evidence="14">
    <location>
        <position position="762"/>
    </location>
    <ligand>
        <name>ATP</name>
        <dbReference type="ChEBI" id="CHEBI:30616"/>
        <label>2</label>
    </ligand>
</feature>
<dbReference type="RefSeq" id="WP_141284821.1">
    <property type="nucleotide sequence ID" value="NZ_BAAAEW010000008.1"/>
</dbReference>
<dbReference type="HAMAP" id="MF_01210_A">
    <property type="entry name" value="CPSase_L_chain_A"/>
    <property type="match status" value="1"/>
</dbReference>
<dbReference type="SUPFAM" id="SSF56059">
    <property type="entry name" value="Glutathione synthetase ATP-binding domain-like"/>
    <property type="match status" value="2"/>
</dbReference>
<feature type="binding site" evidence="14">
    <location>
        <position position="757"/>
    </location>
    <ligand>
        <name>ATP</name>
        <dbReference type="ChEBI" id="CHEBI:30616"/>
        <label>2</label>
    </ligand>
</feature>
<comment type="caution">
    <text evidence="14">Lacks conserved residue(s) required for the propagation of feature annotation.</text>
</comment>
<feature type="binding site" evidence="14">
    <location>
        <position position="846"/>
    </location>
    <ligand>
        <name>Mg(2+)</name>
        <dbReference type="ChEBI" id="CHEBI:18420"/>
        <label>3</label>
    </ligand>
</feature>
<comment type="catalytic activity">
    <reaction evidence="13 14">
        <text>hydrogencarbonate + NH4(+) + 2 ATP = carbamoyl phosphate + 2 ADP + phosphate + 2 H(+)</text>
        <dbReference type="Rhea" id="RHEA:18029"/>
        <dbReference type="ChEBI" id="CHEBI:15378"/>
        <dbReference type="ChEBI" id="CHEBI:17544"/>
        <dbReference type="ChEBI" id="CHEBI:28938"/>
        <dbReference type="ChEBI" id="CHEBI:30616"/>
        <dbReference type="ChEBI" id="CHEBI:43474"/>
        <dbReference type="ChEBI" id="CHEBI:58228"/>
        <dbReference type="ChEBI" id="CHEBI:456216"/>
        <dbReference type="EC" id="6.3.4.16"/>
    </reaction>
</comment>
<feature type="binding site" evidence="14">
    <location>
        <position position="755"/>
    </location>
    <ligand>
        <name>ATP</name>
        <dbReference type="ChEBI" id="CHEBI:30616"/>
        <label>2</label>
    </ligand>
</feature>
<feature type="binding site" evidence="14">
    <location>
        <position position="306"/>
    </location>
    <ligand>
        <name>Mn(2+)</name>
        <dbReference type="ChEBI" id="CHEBI:29035"/>
        <label>2</label>
    </ligand>
</feature>
<comment type="cofactor">
    <cofactor evidence="14">
        <name>Mg(2+)</name>
        <dbReference type="ChEBI" id="CHEBI:18420"/>
    </cofactor>
    <cofactor evidence="14">
        <name>Mn(2+)</name>
        <dbReference type="ChEBI" id="CHEBI:29035"/>
    </cofactor>
    <text evidence="14">Binds 4 Mg(2+) or Mn(2+) ions per subunit.</text>
</comment>
<feature type="binding site" evidence="14">
    <location>
        <position position="308"/>
    </location>
    <ligand>
        <name>Mg(2+)</name>
        <dbReference type="ChEBI" id="CHEBI:18420"/>
        <label>2</label>
    </ligand>
</feature>
<evidence type="ECO:0000313" key="18">
    <source>
        <dbReference type="Proteomes" id="UP001500279"/>
    </source>
</evidence>
<evidence type="ECO:0000256" key="14">
    <source>
        <dbReference type="HAMAP-Rule" id="MF_01210"/>
    </source>
</evidence>
<dbReference type="Pfam" id="PF25596">
    <property type="entry name" value="CPSase_L_D1"/>
    <property type="match status" value="2"/>
</dbReference>
<evidence type="ECO:0000256" key="10">
    <source>
        <dbReference type="ARBA" id="ARBA00022842"/>
    </source>
</evidence>
<dbReference type="Gene3D" id="1.10.1030.10">
    <property type="entry name" value="Carbamoyl-phosphate synthetase, large subunit oligomerisation domain"/>
    <property type="match status" value="1"/>
</dbReference>
<dbReference type="PROSITE" id="PS51855">
    <property type="entry name" value="MGS"/>
    <property type="match status" value="1"/>
</dbReference>
<dbReference type="PROSITE" id="PS50975">
    <property type="entry name" value="ATP_GRASP"/>
    <property type="match status" value="2"/>
</dbReference>
<feature type="binding site" evidence="14">
    <location>
        <position position="790"/>
    </location>
    <ligand>
        <name>ATP</name>
        <dbReference type="ChEBI" id="CHEBI:30616"/>
        <label>2</label>
    </ligand>
</feature>
<dbReference type="Pfam" id="PF02786">
    <property type="entry name" value="CPSase_L_D2"/>
    <property type="match status" value="2"/>
</dbReference>
<dbReference type="NCBIfam" id="NF009455">
    <property type="entry name" value="PRK12815.1"/>
    <property type="match status" value="1"/>
</dbReference>
<dbReference type="SUPFAM" id="SSF52440">
    <property type="entry name" value="PreATP-grasp domain"/>
    <property type="match status" value="2"/>
</dbReference>
<feature type="binding site" evidence="14">
    <location>
        <position position="846"/>
    </location>
    <ligand>
        <name>ATP</name>
        <dbReference type="ChEBI" id="CHEBI:30616"/>
        <label>2</label>
    </ligand>
</feature>
<keyword evidence="4 14" id="KW-0436">Ligase</keyword>
<evidence type="ECO:0000256" key="1">
    <source>
        <dbReference type="ARBA" id="ARBA00005077"/>
    </source>
</evidence>
<dbReference type="InterPro" id="IPR005480">
    <property type="entry name" value="CPSase_lsu_oligo"/>
</dbReference>
<evidence type="ECO:0000256" key="3">
    <source>
        <dbReference type="ARBA" id="ARBA00022571"/>
    </source>
</evidence>
<feature type="binding site" evidence="14">
    <location>
        <position position="250"/>
    </location>
    <ligand>
        <name>ATP</name>
        <dbReference type="ChEBI" id="CHEBI:30616"/>
        <label>1</label>
    </ligand>
</feature>
<feature type="binding site" evidence="14">
    <location>
        <position position="306"/>
    </location>
    <ligand>
        <name>ATP</name>
        <dbReference type="ChEBI" id="CHEBI:30616"/>
        <label>1</label>
    </ligand>
</feature>
<dbReference type="Proteomes" id="UP001500279">
    <property type="component" value="Unassembled WGS sequence"/>
</dbReference>
<accession>A0ABN1JXL2</accession>
<dbReference type="Gene3D" id="3.40.50.20">
    <property type="match status" value="2"/>
</dbReference>
<dbReference type="CDD" id="cd01424">
    <property type="entry name" value="MGS_CPS_II"/>
    <property type="match status" value="1"/>
</dbReference>
<evidence type="ECO:0000256" key="5">
    <source>
        <dbReference type="ARBA" id="ARBA00022605"/>
    </source>
</evidence>
<dbReference type="NCBIfam" id="NF003671">
    <property type="entry name" value="PRK05294.1"/>
    <property type="match status" value="1"/>
</dbReference>
<feature type="binding site" evidence="14">
    <location>
        <position position="848"/>
    </location>
    <ligand>
        <name>Mg(2+)</name>
        <dbReference type="ChEBI" id="CHEBI:18420"/>
        <label>4</label>
    </ligand>
</feature>
<comment type="subunit">
    <text evidence="14">Composed of two chains; the small (or glutamine) chain promotes the hydrolysis of glutamine to ammonia, which is used by the large (or ammonia) chain to synthesize carbamoyl phosphate. Tetramer of heterodimers (alpha,beta)4.</text>
</comment>
<dbReference type="Pfam" id="PF02787">
    <property type="entry name" value="CPSase_L_D3"/>
    <property type="match status" value="1"/>
</dbReference>
<comment type="domain">
    <text evidence="14">The large subunit is composed of 2 ATP-grasp domains that are involved in binding the 2 ATP molecules needed for carbamoyl phosphate synthesis. The N-terminal ATP-grasp domain (referred to as the carboxyphosphate synthetic component) catalyzes the ATP-dependent phosphorylation of hydrogencarbonate to carboxyphosphate and the subsequent nucleophilic attack by ammonia to form a carbamate intermediate. The C-terminal ATP-grasp domain (referred to as the carbamoyl phosphate synthetic component) then catalyzes the phosphorylation of carbamate with the second ATP to form the end product carbamoyl phosphate. The reactive and unstable enzyme intermediates are sequentially channeled from one active site to the next through the interior of the protein over a distance of at least 96 A.</text>
</comment>
<dbReference type="InterPro" id="IPR033937">
    <property type="entry name" value="MGS_CPS_CarB"/>
</dbReference>
<keyword evidence="7 14" id="KW-0677">Repeat</keyword>
<feature type="domain" description="MGS-like" evidence="16">
    <location>
        <begin position="947"/>
        <end position="1085"/>
    </location>
</feature>
<proteinExistence type="inferred from homology"/>
<dbReference type="SUPFAM" id="SSF52335">
    <property type="entry name" value="Methylglyoxal synthase-like"/>
    <property type="match status" value="1"/>
</dbReference>
<feature type="binding site" evidence="14">
    <location>
        <position position="306"/>
    </location>
    <ligand>
        <name>Mg(2+)</name>
        <dbReference type="ChEBI" id="CHEBI:18420"/>
        <label>2</label>
    </ligand>
</feature>
<evidence type="ECO:0000313" key="17">
    <source>
        <dbReference type="EMBL" id="GAA0748723.1"/>
    </source>
</evidence>
<feature type="binding site" evidence="14">
    <location>
        <position position="222"/>
    </location>
    <ligand>
        <name>ATP</name>
        <dbReference type="ChEBI" id="CHEBI:30616"/>
        <label>1</label>
    </ligand>
</feature>
<feature type="domain" description="ATP-grasp" evidence="15">
    <location>
        <begin position="133"/>
        <end position="335"/>
    </location>
</feature>
<comment type="pathway">
    <text evidence="1 14">Amino-acid biosynthesis; L-arginine biosynthesis; carbamoyl phosphate from bicarbonate: step 1/1.</text>
</comment>
<dbReference type="HAMAP" id="MF_01210_B">
    <property type="entry name" value="CPSase_L_chain_B"/>
    <property type="match status" value="1"/>
</dbReference>
<comment type="similarity">
    <text evidence="2 14">Belongs to the CarB family.</text>
</comment>
<keyword evidence="10" id="KW-0460">Magnesium</keyword>
<feature type="binding site" evidence="14">
    <location>
        <position position="830"/>
    </location>
    <ligand>
        <name>Mg(2+)</name>
        <dbReference type="ChEBI" id="CHEBI:18420"/>
        <label>3</label>
    </ligand>
</feature>
<dbReference type="InterPro" id="IPR016185">
    <property type="entry name" value="PreATP-grasp_dom_sf"/>
</dbReference>
<dbReference type="Gene3D" id="3.30.1490.20">
    <property type="entry name" value="ATP-grasp fold, A domain"/>
    <property type="match status" value="1"/>
</dbReference>
<comment type="function">
    <text evidence="14">Large subunit of the glutamine-dependent carbamoyl phosphate synthetase (CPSase). CPSase catalyzes the formation of carbamoyl phosphate from the ammonia moiety of glutamine, carbonate, and phosphate donated by ATP, constituting the first step of 2 biosynthetic pathways, one leading to arginine and/or urea and the other to pyrimidine nucleotides. The large subunit (synthetase) binds the substrates ammonia (free or transferred from glutamine from the small subunit), hydrogencarbonate and ATP and carries out an ATP-coupled ligase reaction, activating hydrogencarbonate by forming carboxy phosphate which reacts with ammonia to form carbamoyl phosphate.</text>
</comment>
<evidence type="ECO:0000256" key="13">
    <source>
        <dbReference type="ARBA" id="ARBA00047359"/>
    </source>
</evidence>
<feature type="binding site" evidence="14">
    <location>
        <position position="846"/>
    </location>
    <ligand>
        <name>Mg(2+)</name>
        <dbReference type="ChEBI" id="CHEBI:18420"/>
        <label>4</label>
    </ligand>
</feature>
<dbReference type="EC" id="6.3.4.16" evidence="14"/>
<dbReference type="InterPro" id="IPR058047">
    <property type="entry name" value="CPSase_preATP-grasp"/>
</dbReference>
<evidence type="ECO:0000256" key="8">
    <source>
        <dbReference type="ARBA" id="ARBA00022741"/>
    </source>
</evidence>
<evidence type="ECO:0000256" key="4">
    <source>
        <dbReference type="ARBA" id="ARBA00022598"/>
    </source>
</evidence>
<comment type="caution">
    <text evidence="17">The sequence shown here is derived from an EMBL/GenBank/DDBJ whole genome shotgun (WGS) entry which is preliminary data.</text>
</comment>
<keyword evidence="12" id="KW-0464">Manganese</keyword>
<feature type="binding site" evidence="14">
    <location>
        <position position="789"/>
    </location>
    <ligand>
        <name>ATP</name>
        <dbReference type="ChEBI" id="CHEBI:30616"/>
        <label>2</label>
    </ligand>
</feature>
<dbReference type="PRINTS" id="PR00098">
    <property type="entry name" value="CPSASE"/>
</dbReference>
<keyword evidence="9 14" id="KW-0067">ATP-binding</keyword>
<dbReference type="EMBL" id="BAAAEW010000008">
    <property type="protein sequence ID" value="GAA0748723.1"/>
    <property type="molecule type" value="Genomic_DNA"/>
</dbReference>
<feature type="binding site" evidence="14">
    <location>
        <position position="292"/>
    </location>
    <ligand>
        <name>Mg(2+)</name>
        <dbReference type="ChEBI" id="CHEBI:18420"/>
        <label>1</label>
    </ligand>
</feature>
<keyword evidence="5 14" id="KW-0028">Amino-acid biosynthesis</keyword>
<reference evidence="17 18" key="1">
    <citation type="journal article" date="2019" name="Int. J. Syst. Evol. Microbiol.">
        <title>The Global Catalogue of Microorganisms (GCM) 10K type strain sequencing project: providing services to taxonomists for standard genome sequencing and annotation.</title>
        <authorList>
            <consortium name="The Broad Institute Genomics Platform"/>
            <consortium name="The Broad Institute Genome Sequencing Center for Infectious Disease"/>
            <person name="Wu L."/>
            <person name="Ma J."/>
        </authorList>
    </citation>
    <scope>NUCLEOTIDE SEQUENCE [LARGE SCALE GENOMIC DNA]</scope>
    <source>
        <strain evidence="17 18">JCM 15503</strain>
    </source>
</reference>
<dbReference type="PROSITE" id="PS00867">
    <property type="entry name" value="CPSASE_2"/>
    <property type="match status" value="2"/>
</dbReference>
<feature type="binding site" evidence="14">
    <location>
        <position position="176"/>
    </location>
    <ligand>
        <name>ATP</name>
        <dbReference type="ChEBI" id="CHEBI:30616"/>
        <label>1</label>
    </ligand>
</feature>
<feature type="binding site" evidence="14">
    <location>
        <position position="306"/>
    </location>
    <ligand>
        <name>Mn(2+)</name>
        <dbReference type="ChEBI" id="CHEBI:29035"/>
        <label>1</label>
    </ligand>
</feature>
<dbReference type="InterPro" id="IPR013815">
    <property type="entry name" value="ATP_grasp_subdomain_1"/>
</dbReference>
<feature type="binding site" evidence="14">
    <location>
        <position position="716"/>
    </location>
    <ligand>
        <name>ATP</name>
        <dbReference type="ChEBI" id="CHEBI:30616"/>
        <label>2</label>
    </ligand>
</feature>
<evidence type="ECO:0000256" key="9">
    <source>
        <dbReference type="ARBA" id="ARBA00022840"/>
    </source>
</evidence>
<name>A0ABN1JXL2_9BURK</name>
<feature type="binding site" evidence="14">
    <location>
        <position position="292"/>
    </location>
    <ligand>
        <name>ATP</name>
        <dbReference type="ChEBI" id="CHEBI:30616"/>
        <label>1</label>
    </ligand>
</feature>
<feature type="binding site" evidence="14">
    <location>
        <position position="182"/>
    </location>
    <ligand>
        <name>ATP</name>
        <dbReference type="ChEBI" id="CHEBI:30616"/>
        <label>1</label>
    </ligand>
</feature>
<dbReference type="Gene3D" id="3.40.50.1380">
    <property type="entry name" value="Methylglyoxal synthase-like domain"/>
    <property type="match status" value="1"/>
</dbReference>
<dbReference type="PANTHER" id="PTHR11405:SF53">
    <property type="entry name" value="CARBAMOYL-PHOSPHATE SYNTHASE [AMMONIA], MITOCHONDRIAL"/>
    <property type="match status" value="1"/>
</dbReference>
<feature type="binding site" evidence="14">
    <location>
        <position position="129"/>
    </location>
    <ligand>
        <name>ATP</name>
        <dbReference type="ChEBI" id="CHEBI:30616"/>
        <label>1</label>
    </ligand>
</feature>
<evidence type="ECO:0000256" key="2">
    <source>
        <dbReference type="ARBA" id="ARBA00009799"/>
    </source>
</evidence>
<dbReference type="InterPro" id="IPR005483">
    <property type="entry name" value="CPSase_dom"/>
</dbReference>
<dbReference type="InterPro" id="IPR006275">
    <property type="entry name" value="CPSase_lsu"/>
</dbReference>
<dbReference type="InterPro" id="IPR036897">
    <property type="entry name" value="CarbamoylP_synth_lsu_oligo_sf"/>
</dbReference>
<feature type="binding site" evidence="14">
    <location>
        <position position="183"/>
    </location>
    <ligand>
        <name>ATP</name>
        <dbReference type="ChEBI" id="CHEBI:30616"/>
        <label>1</label>
    </ligand>
</feature>
<sequence length="1085" mass="117947">MPKRSDLKSILIIGAGPIIIGQACEFDYSGAQACKALREEGYKVILVNSNPATIMTDPATADVTYIEPITWQVVEKIIAKERPDAVLPTMGGQTALNCALDLHKHGVLAKYKVEMIGANEQAIEKAEDRLKFKDAMTKIGLGSAKSGIAHTLEEAWGVQKSIQADIGGSGFPMVIRPSFTLGGTGGGIAYNPEEFEEICKRGLDLSPTNELLIEESLIGWKEYEMEVVRDKADNCIIVCSIENLDPMGVHTGDSITVAPSQTLTDKEYQLLRNASIAILREIGVDTGGSNVQFSINPKDGRMVVIEMNPRVSRSSALASKATGFPIAKVAAKLAVGYTLDELKNDITGGATPASFEPSIDYVVTKIPRFAFEKFPAADSRLTTQMKSVGEVMAMGRTFQESFQKALRGLETGIDGLTERSTDREEIIQEIGEPGPERILFVGDAFRIGMSLDEVFAETAIDPWFLAQIEQLVTTEGQLAGRTLDGLSRDELVYLKRKGFSDKRLAKLLGTNQHLVRAARWKANVRPVFKRVDTCAAEFATQTAYLYSTYDEECEAEPTNNKKIMVLGGGPNRIGQGIEFDYCCVHAALAMREDGYETIMVNCNPETVSTDYDTSDRLYFEPVTLEDVLEIVAKEKPVGVIVQYGGQTPLKLALDLERAGVPIIGTSPDSIDVAEDRERFQQLLHALGLKQPPNRTARTEEAALRLAQEIGYPLVVRPSYVLGGRAMEIVHGDKDLERYMREAVRVSEKSPVLLDRFLDDAIEVDVDCISDGVDVMIGGIMEHIEQAGVHSGDSACSLPPYSLSPKLQDELRRQTAEMAKALKVIGLMNVQFAIQGEGDEAVIYVLEVNPRASRTVPFVSKATGQQLAKIAARCMAGQKLVDQKGMGGKPPHEVIPPYFSVKEAVFPFNKFPGVDPILGPEMRSTGEVMGVAYSFGEAMLKSQLGAGSRLPSQGTVVITVKNNDKDRAVKIAGDLVDLGYKVVATKGTAAAIAAAGVPVTVVNKVKDGRPHIADMIKGGEIQLVFTTVDETRTAIADSRYIRTAALANRVTYYTTMAGCEAAVEALKHQDDLQVLSLQELHLALNS</sequence>
<keyword evidence="3 14" id="KW-0055">Arginine biosynthesis</keyword>
<dbReference type="PROSITE" id="PS51257">
    <property type="entry name" value="PROKAR_LIPOPROTEIN"/>
    <property type="match status" value="1"/>
</dbReference>
<feature type="binding site" evidence="14">
    <location>
        <position position="830"/>
    </location>
    <ligand>
        <name>ATP</name>
        <dbReference type="ChEBI" id="CHEBI:30616"/>
        <label>2</label>
    </ligand>
</feature>
<feature type="domain" description="ATP-grasp" evidence="15">
    <location>
        <begin position="680"/>
        <end position="875"/>
    </location>
</feature>
<dbReference type="PANTHER" id="PTHR11405">
    <property type="entry name" value="CARBAMOYLTRANSFERASE FAMILY MEMBER"/>
    <property type="match status" value="1"/>
</dbReference>
<dbReference type="InterPro" id="IPR011761">
    <property type="entry name" value="ATP-grasp"/>
</dbReference>
<feature type="region of interest" description="Carboxyphosphate synthetic domain" evidence="14">
    <location>
        <begin position="1"/>
        <end position="410"/>
    </location>
</feature>
<dbReference type="EC" id="6.3.5.5" evidence="14"/>
<dbReference type="Gene3D" id="3.30.470.20">
    <property type="entry name" value="ATP-grasp fold, B domain"/>
    <property type="match status" value="2"/>
</dbReference>
<feature type="region of interest" description="Allosteric domain" evidence="14">
    <location>
        <begin position="947"/>
        <end position="1085"/>
    </location>
</feature>
<feature type="binding site" evidence="14">
    <location>
        <position position="787"/>
    </location>
    <ligand>
        <name>ATP</name>
        <dbReference type="ChEBI" id="CHEBI:30616"/>
        <label>2</label>
    </ligand>
</feature>
<evidence type="ECO:0000256" key="12">
    <source>
        <dbReference type="ARBA" id="ARBA00023211"/>
    </source>
</evidence>
<dbReference type="SUPFAM" id="SSF48108">
    <property type="entry name" value="Carbamoyl phosphate synthetase, large subunit connection domain"/>
    <property type="match status" value="1"/>
</dbReference>
<gene>
    <name evidence="14 17" type="primary">carB</name>
    <name evidence="17" type="ORF">GCM10009107_18580</name>
</gene>
<evidence type="ECO:0000256" key="6">
    <source>
        <dbReference type="ARBA" id="ARBA00022723"/>
    </source>
</evidence>
<dbReference type="InterPro" id="IPR036914">
    <property type="entry name" value="MGS-like_dom_sf"/>
</dbReference>
<evidence type="ECO:0000259" key="16">
    <source>
        <dbReference type="PROSITE" id="PS51855"/>
    </source>
</evidence>
<feature type="binding site" evidence="14">
    <location>
        <position position="788"/>
    </location>
    <ligand>
        <name>ATP</name>
        <dbReference type="ChEBI" id="CHEBI:30616"/>
        <label>2</label>
    </ligand>
</feature>
<feature type="binding site" evidence="14">
    <location>
        <position position="217"/>
    </location>
    <ligand>
        <name>ATP</name>
        <dbReference type="ChEBI" id="CHEBI:30616"/>
        <label>1</label>
    </ligand>
</feature>
<keyword evidence="11 14" id="KW-0665">Pyrimidine biosynthesis</keyword>
<feature type="binding site" evidence="14">
    <location>
        <position position="846"/>
    </location>
    <ligand>
        <name>Mn(2+)</name>
        <dbReference type="ChEBI" id="CHEBI:29035"/>
        <label>3</label>
    </ligand>
</feature>
<evidence type="ECO:0000259" key="15">
    <source>
        <dbReference type="PROSITE" id="PS50975"/>
    </source>
</evidence>
<keyword evidence="8 14" id="KW-0547">Nucleotide-binding</keyword>
<feature type="binding site" evidence="14">
    <location>
        <position position="248"/>
    </location>
    <ligand>
        <name>ATP</name>
        <dbReference type="ChEBI" id="CHEBI:30616"/>
        <label>1</label>
    </ligand>
</feature>